<dbReference type="CDD" id="cd01814">
    <property type="entry name" value="Ubl_MUBs_plant"/>
    <property type="match status" value="1"/>
</dbReference>
<evidence type="ECO:0000313" key="3">
    <source>
        <dbReference type="Proteomes" id="UP000827721"/>
    </source>
</evidence>
<dbReference type="InterPro" id="IPR040015">
    <property type="entry name" value="UBL3-like"/>
</dbReference>
<dbReference type="SUPFAM" id="SSF54236">
    <property type="entry name" value="Ubiquitin-like"/>
    <property type="match status" value="1"/>
</dbReference>
<dbReference type="Gene3D" id="3.10.20.90">
    <property type="entry name" value="Phosphatidylinositol 3-kinase Catalytic Subunit, Chain A, domain 1"/>
    <property type="match status" value="1"/>
</dbReference>
<accession>A0ABQ8IKZ9</accession>
<protein>
    <recommendedName>
        <fullName evidence="1">UBL3-like ubiquitin domain-containing protein</fullName>
    </recommendedName>
</protein>
<keyword evidence="3" id="KW-1185">Reference proteome</keyword>
<gene>
    <name evidence="2" type="ORF">JRO89_XS01G0214900</name>
</gene>
<dbReference type="Pfam" id="PF13881">
    <property type="entry name" value="Rad60-SLD_2"/>
    <property type="match status" value="2"/>
</dbReference>
<feature type="domain" description="UBL3-like ubiquitin" evidence="1">
    <location>
        <begin position="153"/>
        <end position="225"/>
    </location>
</feature>
<dbReference type="PANTHER" id="PTHR13169:SF1">
    <property type="entry name" value="MEMBRANE-ANCHORED UBIQUITIN-FOLD PROTEIN 4"/>
    <property type="match status" value="1"/>
</dbReference>
<dbReference type="PANTHER" id="PTHR13169">
    <property type="entry name" value="UBIQUITIN-LIKE PROTEIN 3 HCG-1 PROTEIN"/>
    <property type="match status" value="1"/>
</dbReference>
<dbReference type="EMBL" id="JAFEMO010000001">
    <property type="protein sequence ID" value="KAH7577165.1"/>
    <property type="molecule type" value="Genomic_DNA"/>
</dbReference>
<evidence type="ECO:0000259" key="1">
    <source>
        <dbReference type="Pfam" id="PF13881"/>
    </source>
</evidence>
<evidence type="ECO:0000313" key="2">
    <source>
        <dbReference type="EMBL" id="KAH7577165.1"/>
    </source>
</evidence>
<dbReference type="InterPro" id="IPR039540">
    <property type="entry name" value="UBL3-like_ubiquitin_dom"/>
</dbReference>
<organism evidence="2 3">
    <name type="scientific">Xanthoceras sorbifolium</name>
    <dbReference type="NCBI Taxonomy" id="99658"/>
    <lineage>
        <taxon>Eukaryota</taxon>
        <taxon>Viridiplantae</taxon>
        <taxon>Streptophyta</taxon>
        <taxon>Embryophyta</taxon>
        <taxon>Tracheophyta</taxon>
        <taxon>Spermatophyta</taxon>
        <taxon>Magnoliopsida</taxon>
        <taxon>eudicotyledons</taxon>
        <taxon>Gunneridae</taxon>
        <taxon>Pentapetalae</taxon>
        <taxon>rosids</taxon>
        <taxon>malvids</taxon>
        <taxon>Sapindales</taxon>
        <taxon>Sapindaceae</taxon>
        <taxon>Xanthoceroideae</taxon>
        <taxon>Xanthoceras</taxon>
    </lineage>
</organism>
<sequence>MRHTESMMENLITDEMKVKEPHASCVSGKLGSCISALLVGNLPDILRRVLVVEYNRHWHERYYRRGEMPEEELVELKFRLYDGSDIGPFRYLPASTVAMLKERILTEWPKGPNLFFKPCCLVMQLCNFGSRSIHLEFGLRTASEHLSCYYSLDKKFVPKAANDIKLISAGKILENSKTVGQCRVPFGELSKGAITMHVVVQPPLTKAKTEKKVDEAPRKHFCSCSIL</sequence>
<feature type="domain" description="UBL3-like ubiquitin" evidence="1">
    <location>
        <begin position="73"/>
        <end position="111"/>
    </location>
</feature>
<proteinExistence type="predicted"/>
<name>A0ABQ8IKZ9_9ROSI</name>
<dbReference type="Proteomes" id="UP000827721">
    <property type="component" value="Unassembled WGS sequence"/>
</dbReference>
<reference evidence="2 3" key="1">
    <citation type="submission" date="2021-02" db="EMBL/GenBank/DDBJ databases">
        <title>Plant Genome Project.</title>
        <authorList>
            <person name="Zhang R.-G."/>
        </authorList>
    </citation>
    <scope>NUCLEOTIDE SEQUENCE [LARGE SCALE GENOMIC DNA]</scope>
    <source>
        <tissue evidence="2">Leaves</tissue>
    </source>
</reference>
<dbReference type="InterPro" id="IPR029071">
    <property type="entry name" value="Ubiquitin-like_domsf"/>
</dbReference>
<comment type="caution">
    <text evidence="2">The sequence shown here is derived from an EMBL/GenBank/DDBJ whole genome shotgun (WGS) entry which is preliminary data.</text>
</comment>